<accession>A0A846QKF8</accession>
<proteinExistence type="predicted"/>
<feature type="transmembrane region" description="Helical" evidence="1">
    <location>
        <begin position="43"/>
        <end position="65"/>
    </location>
</feature>
<gene>
    <name evidence="2" type="ORF">GGQ74_001267</name>
</gene>
<name>A0A846QKF8_9BACT</name>
<organism evidence="2 3">
    <name type="scientific">Desulfobaculum xiamenense</name>
    <dbReference type="NCBI Taxonomy" id="995050"/>
    <lineage>
        <taxon>Bacteria</taxon>
        <taxon>Pseudomonadati</taxon>
        <taxon>Thermodesulfobacteriota</taxon>
        <taxon>Desulfovibrionia</taxon>
        <taxon>Desulfovibrionales</taxon>
        <taxon>Desulfovibrionaceae</taxon>
        <taxon>Desulfobaculum</taxon>
    </lineage>
</organism>
<evidence type="ECO:0000313" key="2">
    <source>
        <dbReference type="EMBL" id="NJB67627.1"/>
    </source>
</evidence>
<comment type="caution">
    <text evidence="2">The sequence shown here is derived from an EMBL/GenBank/DDBJ whole genome shotgun (WGS) entry which is preliminary data.</text>
</comment>
<protein>
    <submittedName>
        <fullName evidence="2">Uncharacterized protein (DUF3084 family)</fullName>
    </submittedName>
</protein>
<evidence type="ECO:0000313" key="3">
    <source>
        <dbReference type="Proteomes" id="UP000580856"/>
    </source>
</evidence>
<dbReference type="EMBL" id="JAATJA010000001">
    <property type="protein sequence ID" value="NJB67627.1"/>
    <property type="molecule type" value="Genomic_DNA"/>
</dbReference>
<dbReference type="Proteomes" id="UP000580856">
    <property type="component" value="Unassembled WGS sequence"/>
</dbReference>
<keyword evidence="3" id="KW-1185">Reference proteome</keyword>
<keyword evidence="1" id="KW-0472">Membrane</keyword>
<keyword evidence="1" id="KW-1133">Transmembrane helix</keyword>
<sequence length="72" mass="8088">MEYVIPAVLILLGLVNVNLIRVGIDVGEVQSRFFRIRRSNSAFGFWSAIGFQVFVSAVCFSVALLRITHPEF</sequence>
<reference evidence="2 3" key="1">
    <citation type="submission" date="2020-03" db="EMBL/GenBank/DDBJ databases">
        <title>Genomic Encyclopedia of Type Strains, Phase IV (KMG-IV): sequencing the most valuable type-strain genomes for metagenomic binning, comparative biology and taxonomic classification.</title>
        <authorList>
            <person name="Goeker M."/>
        </authorList>
    </citation>
    <scope>NUCLEOTIDE SEQUENCE [LARGE SCALE GENOMIC DNA]</scope>
    <source>
        <strain evidence="2 3">DSM 24233</strain>
    </source>
</reference>
<evidence type="ECO:0000256" key="1">
    <source>
        <dbReference type="SAM" id="Phobius"/>
    </source>
</evidence>
<dbReference type="AlphaFoldDB" id="A0A846QKF8"/>
<keyword evidence="1" id="KW-0812">Transmembrane</keyword>
<dbReference type="RefSeq" id="WP_245168217.1">
    <property type="nucleotide sequence ID" value="NZ_JAATJA010000001.1"/>
</dbReference>